<dbReference type="PANTHER" id="PTHR33361:SF2">
    <property type="entry name" value="DUF885 DOMAIN-CONTAINING PROTEIN"/>
    <property type="match status" value="1"/>
</dbReference>
<evidence type="ECO:0000313" key="2">
    <source>
        <dbReference type="EMBL" id="TQL50082.1"/>
    </source>
</evidence>
<keyword evidence="3" id="KW-1185">Reference proteome</keyword>
<accession>A0A542YPP8</accession>
<protein>
    <submittedName>
        <fullName evidence="2">Uncharacterized protein (DUF885 family)</fullName>
    </submittedName>
</protein>
<dbReference type="AlphaFoldDB" id="A0A542YPP8"/>
<proteinExistence type="predicted"/>
<feature type="region of interest" description="Disordered" evidence="1">
    <location>
        <begin position="34"/>
        <end position="59"/>
    </location>
</feature>
<reference evidence="2 3" key="1">
    <citation type="submission" date="2019-06" db="EMBL/GenBank/DDBJ databases">
        <title>Sequencing the genomes of 1000 actinobacteria strains.</title>
        <authorList>
            <person name="Klenk H.-P."/>
        </authorList>
    </citation>
    <scope>NUCLEOTIDE SEQUENCE [LARGE SCALE GENOMIC DNA]</scope>
    <source>
        <strain evidence="2 3">DSM 12335</strain>
    </source>
</reference>
<dbReference type="RefSeq" id="WP_141784268.1">
    <property type="nucleotide sequence ID" value="NZ_BAAAIK010000004.1"/>
</dbReference>
<evidence type="ECO:0000313" key="3">
    <source>
        <dbReference type="Proteomes" id="UP000319516"/>
    </source>
</evidence>
<sequence length="572" mass="63587">MTQTPAPATDRPATTPRELADRYVHRLADLDPGVATSLGLRPHDDRVPDYSPAGQEAKDDLDRETLAALDRIEASAGSDGLEPLEARCATLLRERLGVQLEASAAGEHLRAIRNIFSPAHAVRQLLTMMPTSTPEDWACLGRRMAGFPQAYDSYVESLEEGRRRGLFAAPLQVETVIGQYDEWVGTEPGQTWFHNLVAGAPDEQSGDLRAAADTAVRAVADLRDYLRTTYLPAAQGTPDEVGRERYLLNARRWMGADLDPEETYAWGWQEYLRINAEMQELAGEILPGSTPVEAMRHLDDHGRSVEGVEQVRQWLQDMMDRAIRDLDGTHFDIAEPIRTVEAMIAPPGSAAAPYYSRPSMDFSRPGRTWLPTMGRTTFPVYDLVSTWYHEGVPGHHLQLAQWVHVAPQLSIYQTSIGSSSGATEGWALYAERLMDELGYLDTEERMGYLDCQMMRAVRVVVDLGMHLGLTIPEDSPIAPGETWTPQLAAEFFAAHSGRPQDFIDSEIVRYLGWPGQAISYKLGERAWLAGREAARKAHESRGETFDLKAWHMAGLSLGALGLDDLERELGRL</sequence>
<dbReference type="Proteomes" id="UP000319516">
    <property type="component" value="Unassembled WGS sequence"/>
</dbReference>
<dbReference type="EMBL" id="VFOP01000001">
    <property type="protein sequence ID" value="TQL50082.1"/>
    <property type="molecule type" value="Genomic_DNA"/>
</dbReference>
<evidence type="ECO:0000256" key="1">
    <source>
        <dbReference type="SAM" id="MobiDB-lite"/>
    </source>
</evidence>
<dbReference type="OrthoDB" id="9760040at2"/>
<dbReference type="Pfam" id="PF05960">
    <property type="entry name" value="DUF885"/>
    <property type="match status" value="1"/>
</dbReference>
<dbReference type="PANTHER" id="PTHR33361">
    <property type="entry name" value="GLR0591 PROTEIN"/>
    <property type="match status" value="1"/>
</dbReference>
<comment type="caution">
    <text evidence="2">The sequence shown here is derived from an EMBL/GenBank/DDBJ whole genome shotgun (WGS) entry which is preliminary data.</text>
</comment>
<organism evidence="2 3">
    <name type="scientific">Ornithinicoccus hortensis</name>
    <dbReference type="NCBI Taxonomy" id="82346"/>
    <lineage>
        <taxon>Bacteria</taxon>
        <taxon>Bacillati</taxon>
        <taxon>Actinomycetota</taxon>
        <taxon>Actinomycetes</taxon>
        <taxon>Micrococcales</taxon>
        <taxon>Intrasporangiaceae</taxon>
        <taxon>Ornithinicoccus</taxon>
    </lineage>
</organism>
<name>A0A542YPP8_9MICO</name>
<gene>
    <name evidence="2" type="ORF">FB467_1184</name>
</gene>
<dbReference type="InterPro" id="IPR010281">
    <property type="entry name" value="DUF885"/>
</dbReference>